<dbReference type="EMBL" id="AZSI01000013">
    <property type="protein sequence ID" value="KEY63184.1"/>
    <property type="molecule type" value="Genomic_DNA"/>
</dbReference>
<dbReference type="CDD" id="cd06445">
    <property type="entry name" value="ATase"/>
    <property type="match status" value="1"/>
</dbReference>
<dbReference type="RefSeq" id="WP_011835721.1">
    <property type="nucleotide sequence ID" value="NZ_AZSI01000013.1"/>
</dbReference>
<sequence>MAEITENTKKILEVILNLKEGEVMSYRDVAHLAGLSNGARQVSRVLHSMSKKYGLPWWRVVRSDRTIGLPEPAKSEQMELLKKEGVSFTTQGKIVIEDELL</sequence>
<dbReference type="SUPFAM" id="SSF46767">
    <property type="entry name" value="Methylated DNA-protein cysteine methyltransferase, C-terminal domain"/>
    <property type="match status" value="1"/>
</dbReference>
<reference evidence="3 4" key="1">
    <citation type="submission" date="2014-06" db="EMBL/GenBank/DDBJ databases">
        <title>Draft genome sequence of the putrescine producing strain Lactococcus lactis subsp cremoris GE214.</title>
        <authorList>
            <person name="Ladero V."/>
            <person name="Linares D.M."/>
            <person name="del Rio B."/>
            <person name="Mayo B."/>
            <person name="Martin M.C."/>
            <person name="Fernandez M."/>
            <person name="Alvarez M.A."/>
        </authorList>
    </citation>
    <scope>NUCLEOTIDE SEQUENCE [LARGE SCALE GENOMIC DNA]</scope>
    <source>
        <strain evidence="3 4">GE214</strain>
    </source>
</reference>
<dbReference type="PANTHER" id="PTHR42942:SF1">
    <property type="entry name" value="ALKYLTRANSFERASE-LIKE PROTEIN 1"/>
    <property type="match status" value="1"/>
</dbReference>
<dbReference type="GO" id="GO:0006281">
    <property type="term" value="P:DNA repair"/>
    <property type="evidence" value="ECO:0007669"/>
    <property type="project" value="InterPro"/>
</dbReference>
<gene>
    <name evidence="3" type="ORF">U725_00644</name>
</gene>
<dbReference type="Proteomes" id="UP000028401">
    <property type="component" value="Unassembled WGS sequence"/>
</dbReference>
<dbReference type="InterPro" id="IPR052520">
    <property type="entry name" value="ATL_DNA_repair"/>
</dbReference>
<proteinExistence type="predicted"/>
<dbReference type="Gene3D" id="1.10.10.10">
    <property type="entry name" value="Winged helix-like DNA-binding domain superfamily/Winged helix DNA-binding domain"/>
    <property type="match status" value="1"/>
</dbReference>
<protein>
    <recommendedName>
        <fullName evidence="2">Methylated-DNA-[protein]-cysteine S-methyltransferase DNA binding domain-containing protein</fullName>
    </recommendedName>
</protein>
<name>A0A084AD05_LACLC</name>
<dbReference type="GeneID" id="61110132"/>
<evidence type="ECO:0000259" key="2">
    <source>
        <dbReference type="Pfam" id="PF01035"/>
    </source>
</evidence>
<comment type="caution">
    <text evidence="3">The sequence shown here is derived from an EMBL/GenBank/DDBJ whole genome shotgun (WGS) entry which is preliminary data.</text>
</comment>
<accession>A0A084AD05</accession>
<evidence type="ECO:0000313" key="4">
    <source>
        <dbReference type="Proteomes" id="UP000028401"/>
    </source>
</evidence>
<evidence type="ECO:0000313" key="3">
    <source>
        <dbReference type="EMBL" id="KEY63184.1"/>
    </source>
</evidence>
<dbReference type="PANTHER" id="PTHR42942">
    <property type="entry name" value="6-O-METHYLGUANINE DNA METHYLTRANSFERASE"/>
    <property type="match status" value="1"/>
</dbReference>
<feature type="domain" description="Methylated-DNA-[protein]-cysteine S-methyltransferase DNA binding" evidence="2">
    <location>
        <begin position="8"/>
        <end position="86"/>
    </location>
</feature>
<dbReference type="GO" id="GO:0003824">
    <property type="term" value="F:catalytic activity"/>
    <property type="evidence" value="ECO:0007669"/>
    <property type="project" value="InterPro"/>
</dbReference>
<dbReference type="AlphaFoldDB" id="A0A084AD05"/>
<dbReference type="Pfam" id="PF01035">
    <property type="entry name" value="DNA_binding_1"/>
    <property type="match status" value="1"/>
</dbReference>
<dbReference type="InterPro" id="IPR014048">
    <property type="entry name" value="MethylDNA_cys_MeTrfase_DNA-bd"/>
</dbReference>
<dbReference type="InterPro" id="IPR036217">
    <property type="entry name" value="MethylDNA_cys_MeTrfase_DNAb"/>
</dbReference>
<dbReference type="PATRIC" id="fig|1415168.3.peg.681"/>
<evidence type="ECO:0000256" key="1">
    <source>
        <dbReference type="ARBA" id="ARBA00022763"/>
    </source>
</evidence>
<keyword evidence="1" id="KW-0227">DNA damage</keyword>
<organism evidence="3 4">
    <name type="scientific">Lactococcus cremoris subsp. cremoris GE214</name>
    <dbReference type="NCBI Taxonomy" id="1415168"/>
    <lineage>
        <taxon>Bacteria</taxon>
        <taxon>Bacillati</taxon>
        <taxon>Bacillota</taxon>
        <taxon>Bacilli</taxon>
        <taxon>Lactobacillales</taxon>
        <taxon>Streptococcaceae</taxon>
        <taxon>Lactococcus</taxon>
        <taxon>Lactococcus cremoris subsp. cremoris</taxon>
    </lineage>
</organism>
<dbReference type="InterPro" id="IPR036388">
    <property type="entry name" value="WH-like_DNA-bd_sf"/>
</dbReference>